<keyword evidence="2" id="KW-1185">Reference proteome</keyword>
<dbReference type="Proteomes" id="UP000318571">
    <property type="component" value="Chromosome 5"/>
</dbReference>
<protein>
    <submittedName>
        <fullName evidence="1">Uncharacterized protein</fullName>
    </submittedName>
</protein>
<sequence>MTLLDVMAPFKTTDLNTSDESGSTLITRKIIGLLSEVLSEIKSGSWNERGGMNSSSLDAILEDSLAKVASVLYHLEQIYMKESLSYPPMFVEQLLNAYPFSFTDKPKELKANFDARIIDVTTSGATFQYFVWKAPLRVQRLQLLENVLKTLLADERINLDETADAFLQALLRFNHEESLSRIAVHLLQQNCLESQRIWPWIETLKDGSINDFEAQAITILRKRNQLPSSMLVES</sequence>
<evidence type="ECO:0000313" key="2">
    <source>
        <dbReference type="Proteomes" id="UP000318571"/>
    </source>
</evidence>
<proteinExistence type="predicted"/>
<evidence type="ECO:0000313" key="1">
    <source>
        <dbReference type="EMBL" id="TRY76529.1"/>
    </source>
</evidence>
<accession>A0A553PFS7</accession>
<reference evidence="1 2" key="1">
    <citation type="journal article" date="2018" name="Nat. Ecol. Evol.">
        <title>Genomic signatures of mitonuclear coevolution across populations of Tigriopus californicus.</title>
        <authorList>
            <person name="Barreto F.S."/>
            <person name="Watson E.T."/>
            <person name="Lima T.G."/>
            <person name="Willett C.S."/>
            <person name="Edmands S."/>
            <person name="Li W."/>
            <person name="Burton R.S."/>
        </authorList>
    </citation>
    <scope>NUCLEOTIDE SEQUENCE [LARGE SCALE GENOMIC DNA]</scope>
    <source>
        <strain evidence="1 2">San Diego</strain>
    </source>
</reference>
<comment type="caution">
    <text evidence="1">The sequence shown here is derived from an EMBL/GenBank/DDBJ whole genome shotgun (WGS) entry which is preliminary data.</text>
</comment>
<dbReference type="EMBL" id="VCGU01000004">
    <property type="protein sequence ID" value="TRY76529.1"/>
    <property type="molecule type" value="Genomic_DNA"/>
</dbReference>
<organism evidence="1 2">
    <name type="scientific">Tigriopus californicus</name>
    <name type="common">Marine copepod</name>
    <dbReference type="NCBI Taxonomy" id="6832"/>
    <lineage>
        <taxon>Eukaryota</taxon>
        <taxon>Metazoa</taxon>
        <taxon>Ecdysozoa</taxon>
        <taxon>Arthropoda</taxon>
        <taxon>Crustacea</taxon>
        <taxon>Multicrustacea</taxon>
        <taxon>Hexanauplia</taxon>
        <taxon>Copepoda</taxon>
        <taxon>Harpacticoida</taxon>
        <taxon>Harpacticidae</taxon>
        <taxon>Tigriopus</taxon>
    </lineage>
</organism>
<name>A0A553PFS7_TIGCA</name>
<gene>
    <name evidence="1" type="ORF">TCAL_17024</name>
</gene>
<dbReference type="AlphaFoldDB" id="A0A553PFS7"/>